<reference evidence="2" key="1">
    <citation type="journal article" date="2019" name="bioRxiv">
        <title>The Genome of the Zebra Mussel, Dreissena polymorpha: A Resource for Invasive Species Research.</title>
        <authorList>
            <person name="McCartney M.A."/>
            <person name="Auch B."/>
            <person name="Kono T."/>
            <person name="Mallez S."/>
            <person name="Zhang Y."/>
            <person name="Obille A."/>
            <person name="Becker A."/>
            <person name="Abrahante J.E."/>
            <person name="Garbe J."/>
            <person name="Badalamenti J.P."/>
            <person name="Herman A."/>
            <person name="Mangelson H."/>
            <person name="Liachko I."/>
            <person name="Sullivan S."/>
            <person name="Sone E.D."/>
            <person name="Koren S."/>
            <person name="Silverstein K.A.T."/>
            <person name="Beckman K.B."/>
            <person name="Gohl D.M."/>
        </authorList>
    </citation>
    <scope>NUCLEOTIDE SEQUENCE</scope>
    <source>
        <strain evidence="2">Duluth1</strain>
        <tissue evidence="2">Whole animal</tissue>
    </source>
</reference>
<sequence length="51" mass="5635">MAIDGHTQYAIGPFSLDREALKDPNFKPVFFSGTSKLPKSKKEEEPGLAKL</sequence>
<gene>
    <name evidence="2" type="ORF">DPMN_010673</name>
</gene>
<dbReference type="Proteomes" id="UP000828390">
    <property type="component" value="Unassembled WGS sequence"/>
</dbReference>
<feature type="compositionally biased region" description="Basic and acidic residues" evidence="1">
    <location>
        <begin position="40"/>
        <end position="51"/>
    </location>
</feature>
<proteinExistence type="predicted"/>
<comment type="caution">
    <text evidence="2">The sequence shown here is derived from an EMBL/GenBank/DDBJ whole genome shotgun (WGS) entry which is preliminary data.</text>
</comment>
<evidence type="ECO:0000256" key="1">
    <source>
        <dbReference type="SAM" id="MobiDB-lite"/>
    </source>
</evidence>
<feature type="region of interest" description="Disordered" evidence="1">
    <location>
        <begin position="31"/>
        <end position="51"/>
    </location>
</feature>
<evidence type="ECO:0000313" key="2">
    <source>
        <dbReference type="EMBL" id="KAH3886661.1"/>
    </source>
</evidence>
<keyword evidence="3" id="KW-1185">Reference proteome</keyword>
<dbReference type="AlphaFoldDB" id="A0A9D4N2P5"/>
<dbReference type="EMBL" id="JAIWYP010000001">
    <property type="protein sequence ID" value="KAH3886661.1"/>
    <property type="molecule type" value="Genomic_DNA"/>
</dbReference>
<protein>
    <submittedName>
        <fullName evidence="2">Uncharacterized protein</fullName>
    </submittedName>
</protein>
<evidence type="ECO:0000313" key="3">
    <source>
        <dbReference type="Proteomes" id="UP000828390"/>
    </source>
</evidence>
<name>A0A9D4N2P5_DREPO</name>
<organism evidence="2 3">
    <name type="scientific">Dreissena polymorpha</name>
    <name type="common">Zebra mussel</name>
    <name type="synonym">Mytilus polymorpha</name>
    <dbReference type="NCBI Taxonomy" id="45954"/>
    <lineage>
        <taxon>Eukaryota</taxon>
        <taxon>Metazoa</taxon>
        <taxon>Spiralia</taxon>
        <taxon>Lophotrochozoa</taxon>
        <taxon>Mollusca</taxon>
        <taxon>Bivalvia</taxon>
        <taxon>Autobranchia</taxon>
        <taxon>Heteroconchia</taxon>
        <taxon>Euheterodonta</taxon>
        <taxon>Imparidentia</taxon>
        <taxon>Neoheterodontei</taxon>
        <taxon>Myida</taxon>
        <taxon>Dreissenoidea</taxon>
        <taxon>Dreissenidae</taxon>
        <taxon>Dreissena</taxon>
    </lineage>
</organism>
<reference evidence="2" key="2">
    <citation type="submission" date="2020-11" db="EMBL/GenBank/DDBJ databases">
        <authorList>
            <person name="McCartney M.A."/>
            <person name="Auch B."/>
            <person name="Kono T."/>
            <person name="Mallez S."/>
            <person name="Becker A."/>
            <person name="Gohl D.M."/>
            <person name="Silverstein K.A.T."/>
            <person name="Koren S."/>
            <person name="Bechman K.B."/>
            <person name="Herman A."/>
            <person name="Abrahante J.E."/>
            <person name="Garbe J."/>
        </authorList>
    </citation>
    <scope>NUCLEOTIDE SEQUENCE</scope>
    <source>
        <strain evidence="2">Duluth1</strain>
        <tissue evidence="2">Whole animal</tissue>
    </source>
</reference>
<accession>A0A9D4N2P5</accession>